<dbReference type="Proteomes" id="UP000335636">
    <property type="component" value="Unassembled WGS sequence"/>
</dbReference>
<dbReference type="AlphaFoldDB" id="A0A5E4D7J0"/>
<proteinExistence type="predicted"/>
<comment type="caution">
    <text evidence="1">The sequence shown here is derived from an EMBL/GenBank/DDBJ whole genome shotgun (WGS) entry which is preliminary data.</text>
</comment>
<reference evidence="1" key="1">
    <citation type="submission" date="2019-04" db="EMBL/GenBank/DDBJ databases">
        <authorList>
            <person name="Alioto T."/>
            <person name="Alioto T."/>
        </authorList>
    </citation>
    <scope>NUCLEOTIDE SEQUENCE [LARGE SCALE GENOMIC DNA]</scope>
</reference>
<keyword evidence="2" id="KW-1185">Reference proteome</keyword>
<feature type="non-terminal residue" evidence="1">
    <location>
        <position position="52"/>
    </location>
</feature>
<gene>
    <name evidence="1" type="ORF">MONAX_5E040439</name>
</gene>
<sequence>GHHWNISDHEYNSFSLDDQNHKTDYNCDQFFKSSECVPDPIMADYFHCLLWD</sequence>
<evidence type="ECO:0000313" key="1">
    <source>
        <dbReference type="EMBL" id="VTJ89680.1"/>
    </source>
</evidence>
<dbReference type="EMBL" id="CABDUW010003719">
    <property type="protein sequence ID" value="VTJ89680.1"/>
    <property type="molecule type" value="Genomic_DNA"/>
</dbReference>
<protein>
    <submittedName>
        <fullName evidence="1">Uncharacterized protein</fullName>
    </submittedName>
</protein>
<accession>A0A5E4D7J0</accession>
<name>A0A5E4D7J0_MARMO</name>
<evidence type="ECO:0000313" key="2">
    <source>
        <dbReference type="Proteomes" id="UP000335636"/>
    </source>
</evidence>
<feature type="non-terminal residue" evidence="1">
    <location>
        <position position="1"/>
    </location>
</feature>
<organism evidence="1 2">
    <name type="scientific">Marmota monax</name>
    <name type="common">Woodchuck</name>
    <dbReference type="NCBI Taxonomy" id="9995"/>
    <lineage>
        <taxon>Eukaryota</taxon>
        <taxon>Metazoa</taxon>
        <taxon>Chordata</taxon>
        <taxon>Craniata</taxon>
        <taxon>Vertebrata</taxon>
        <taxon>Euteleostomi</taxon>
        <taxon>Mammalia</taxon>
        <taxon>Eutheria</taxon>
        <taxon>Euarchontoglires</taxon>
        <taxon>Glires</taxon>
        <taxon>Rodentia</taxon>
        <taxon>Sciuromorpha</taxon>
        <taxon>Sciuridae</taxon>
        <taxon>Xerinae</taxon>
        <taxon>Marmotini</taxon>
        <taxon>Marmota</taxon>
    </lineage>
</organism>